<evidence type="ECO:0000259" key="3">
    <source>
        <dbReference type="Pfam" id="PF07238"/>
    </source>
</evidence>
<feature type="domain" description="PilZ" evidence="3">
    <location>
        <begin position="154"/>
        <end position="264"/>
    </location>
</feature>
<keyword evidence="2" id="KW-0472">Membrane</keyword>
<evidence type="ECO:0000256" key="1">
    <source>
        <dbReference type="SAM" id="MobiDB-lite"/>
    </source>
</evidence>
<dbReference type="AlphaFoldDB" id="A0A268ADA3"/>
<gene>
    <name evidence="5" type="ORF">CHH64_05395</name>
</gene>
<dbReference type="EMBL" id="NPBV01000003">
    <property type="protein sequence ID" value="PAD22079.1"/>
    <property type="molecule type" value="Genomic_DNA"/>
</dbReference>
<proteinExistence type="predicted"/>
<dbReference type="InterPro" id="IPR009926">
    <property type="entry name" value="T3SS_YcgR_PilZN"/>
</dbReference>
<evidence type="ECO:0000313" key="5">
    <source>
        <dbReference type="EMBL" id="PAD22079.1"/>
    </source>
</evidence>
<dbReference type="Proteomes" id="UP000216013">
    <property type="component" value="Unassembled WGS sequence"/>
</dbReference>
<dbReference type="InterPro" id="IPR009875">
    <property type="entry name" value="PilZ_domain"/>
</dbReference>
<comment type="caution">
    <text evidence="5">The sequence shown here is derived from an EMBL/GenBank/DDBJ whole genome shotgun (WGS) entry which is preliminary data.</text>
</comment>
<name>A0A268ADA3_9BACI</name>
<protein>
    <recommendedName>
        <fullName evidence="7">C-di-GMP-binding flagellar brake protein YcgR, contains PilZNR and PilZ domains</fullName>
    </recommendedName>
</protein>
<feature type="transmembrane region" description="Helical" evidence="2">
    <location>
        <begin position="30"/>
        <end position="47"/>
    </location>
</feature>
<dbReference type="GO" id="GO:0035438">
    <property type="term" value="F:cyclic-di-GMP binding"/>
    <property type="evidence" value="ECO:0007669"/>
    <property type="project" value="InterPro"/>
</dbReference>
<dbReference type="SUPFAM" id="SSF141371">
    <property type="entry name" value="PilZ domain-like"/>
    <property type="match status" value="1"/>
</dbReference>
<evidence type="ECO:0000256" key="2">
    <source>
        <dbReference type="SAM" id="Phobius"/>
    </source>
</evidence>
<feature type="domain" description="Type III secretion system flagellar brake protein YcgR PilZN" evidence="4">
    <location>
        <begin position="56"/>
        <end position="145"/>
    </location>
</feature>
<keyword evidence="2" id="KW-0812">Transmembrane</keyword>
<dbReference type="Pfam" id="PF07238">
    <property type="entry name" value="PilZ"/>
    <property type="match status" value="1"/>
</dbReference>
<accession>A0A268ADA3</accession>
<feature type="region of interest" description="Disordered" evidence="1">
    <location>
        <begin position="1"/>
        <end position="24"/>
    </location>
</feature>
<sequence>MQIQEKKKKSRNKQQQKRVSCKARKGERQTAFPFLIIFAIIGIKNGLGEEERRLLKIGSTLVLEKKDISKNEEWSRYRAKVIDLADDTIYIDYPINEQTKRTDIFPVGTAFRALYVTEEENAFTFGTSIQGREMMKVPALKLTMPKENDIRKIQRRQYVRILTSTDVALHSDEAGITPISSITLDVSGGGLSVLLPEKHSFRERMSVTLYLAYSLQKEGPSFLTASGSIVRIVRNEKSRKIIASIQFDEILERDRQAIIRFCFERQREQRKKGLRIR</sequence>
<reference evidence="5 6" key="1">
    <citation type="submission" date="2017-07" db="EMBL/GenBank/DDBJ databases">
        <title>Isolation and whole genome analysis of endospore-forming bacteria from heroin.</title>
        <authorList>
            <person name="Kalinowski J."/>
            <person name="Ahrens B."/>
            <person name="Al-Dilaimi A."/>
            <person name="Winkler A."/>
            <person name="Wibberg D."/>
            <person name="Schleenbecker U."/>
            <person name="Ruckert C."/>
            <person name="Wolfel R."/>
            <person name="Grass G."/>
        </authorList>
    </citation>
    <scope>NUCLEOTIDE SEQUENCE [LARGE SCALE GENOMIC DNA]</scope>
    <source>
        <strain evidence="5 6">7528</strain>
    </source>
</reference>
<organism evidence="5 6">
    <name type="scientific">Terribacillus saccharophilus</name>
    <dbReference type="NCBI Taxonomy" id="361277"/>
    <lineage>
        <taxon>Bacteria</taxon>
        <taxon>Bacillati</taxon>
        <taxon>Bacillota</taxon>
        <taxon>Bacilli</taxon>
        <taxon>Bacillales</taxon>
        <taxon>Bacillaceae</taxon>
        <taxon>Terribacillus</taxon>
    </lineage>
</organism>
<dbReference type="Pfam" id="PF12945">
    <property type="entry name" value="PilZNR"/>
    <property type="match status" value="1"/>
</dbReference>
<keyword evidence="2" id="KW-1133">Transmembrane helix</keyword>
<evidence type="ECO:0008006" key="7">
    <source>
        <dbReference type="Google" id="ProtNLM"/>
    </source>
</evidence>
<evidence type="ECO:0000259" key="4">
    <source>
        <dbReference type="Pfam" id="PF12945"/>
    </source>
</evidence>
<evidence type="ECO:0000313" key="6">
    <source>
        <dbReference type="Proteomes" id="UP000216013"/>
    </source>
</evidence>
<dbReference type="Gene3D" id="2.40.10.220">
    <property type="entry name" value="predicted glycosyltransferase like domains"/>
    <property type="match status" value="1"/>
</dbReference>